<dbReference type="Proteomes" id="UP000001745">
    <property type="component" value="Unassembled WGS sequence"/>
</dbReference>
<dbReference type="EMBL" id="EQ962659">
    <property type="protein sequence ID" value="EED13056.1"/>
    <property type="molecule type" value="Genomic_DNA"/>
</dbReference>
<dbReference type="HOGENOM" id="CLU_075091_0_0_1"/>
<gene>
    <name evidence="2" type="ORF">TSTA_055580</name>
</gene>
<evidence type="ECO:0000256" key="1">
    <source>
        <dbReference type="SAM" id="MobiDB-lite"/>
    </source>
</evidence>
<proteinExistence type="predicted"/>
<dbReference type="VEuPathDB" id="FungiDB:TSTA_055580"/>
<reference evidence="3" key="1">
    <citation type="journal article" date="2015" name="Genome Announc.">
        <title>Genome sequence of the AIDS-associated pathogen Penicillium marneffei (ATCC18224) and its near taxonomic relative Talaromyces stipitatus (ATCC10500).</title>
        <authorList>
            <person name="Nierman W.C."/>
            <person name="Fedorova-Abrams N.D."/>
            <person name="Andrianopoulos A."/>
        </authorList>
    </citation>
    <scope>NUCLEOTIDE SEQUENCE [LARGE SCALE GENOMIC DNA]</scope>
    <source>
        <strain evidence="3">ATCC 10500 / CBS 375.48 / QM 6759 / NRRL 1006</strain>
    </source>
</reference>
<dbReference type="OMA" id="QSYDDGQ"/>
<dbReference type="GeneID" id="8102251"/>
<protein>
    <submittedName>
        <fullName evidence="2">Uncharacterized protein</fullName>
    </submittedName>
</protein>
<organism evidence="2 3">
    <name type="scientific">Talaromyces stipitatus (strain ATCC 10500 / CBS 375.48 / QM 6759 / NRRL 1006)</name>
    <name type="common">Penicillium stipitatum</name>
    <dbReference type="NCBI Taxonomy" id="441959"/>
    <lineage>
        <taxon>Eukaryota</taxon>
        <taxon>Fungi</taxon>
        <taxon>Dikarya</taxon>
        <taxon>Ascomycota</taxon>
        <taxon>Pezizomycotina</taxon>
        <taxon>Eurotiomycetes</taxon>
        <taxon>Eurotiomycetidae</taxon>
        <taxon>Eurotiales</taxon>
        <taxon>Trichocomaceae</taxon>
        <taxon>Talaromyces</taxon>
        <taxon>Talaromyces sect. Talaromyces</taxon>
    </lineage>
</organism>
<dbReference type="STRING" id="441959.B8MQ30"/>
<dbReference type="PhylomeDB" id="B8MQ30"/>
<keyword evidence="3" id="KW-1185">Reference proteome</keyword>
<dbReference type="eggNOG" id="ENOG502RFSA">
    <property type="taxonomic scope" value="Eukaryota"/>
</dbReference>
<dbReference type="OrthoDB" id="5296805at2759"/>
<evidence type="ECO:0000313" key="2">
    <source>
        <dbReference type="EMBL" id="EED13056.1"/>
    </source>
</evidence>
<dbReference type="InParanoid" id="B8MQ30"/>
<feature type="region of interest" description="Disordered" evidence="1">
    <location>
        <begin position="283"/>
        <end position="306"/>
    </location>
</feature>
<dbReference type="RefSeq" id="XP_002487167.1">
    <property type="nucleotide sequence ID" value="XM_002487122.1"/>
</dbReference>
<name>B8MQ30_TALSN</name>
<evidence type="ECO:0000313" key="3">
    <source>
        <dbReference type="Proteomes" id="UP000001745"/>
    </source>
</evidence>
<dbReference type="AlphaFoldDB" id="B8MQ30"/>
<accession>B8MQ30</accession>
<sequence length="337" mass="38480">MTIYPHHQSSNSSPLDYVDALVSEYESLKEPSDGLCYIRGSPKLYSSFCDLIKHHIGLIMSRPKAIEDGYVTVYDKCLLELCRNGKDVDNLAGQEFYIREFMGIDPDSRLQSYVEDMIDREVSVTDDLLRSYRSRSESQHQQIKEEVKTNTVTKSEATPSQNLPFSETVFAAYATVFHPNMSINANINRMLHTYFKAKSDFYALHESARDRDDPKLADAAKFLRDSAENALSYLQAQGILSLCDSSLVMELQTVFGFAKSKAIEFLGGRKRRFEIESFYRDGGSGSIKSNSRVLGPERPLKPRKRHAIDRYSGAYADYSWHPYAQYETSRTVRRRSS</sequence>